<evidence type="ECO:0000256" key="5">
    <source>
        <dbReference type="ARBA" id="ARBA00022989"/>
    </source>
</evidence>
<feature type="transmembrane region" description="Helical" evidence="12">
    <location>
        <begin position="533"/>
        <end position="554"/>
    </location>
</feature>
<dbReference type="FunFam" id="2.10.50.30:FF:000001">
    <property type="entry name" value="metabotropic glutamate receptor 1"/>
    <property type="match status" value="1"/>
</dbReference>
<dbReference type="Proteomes" id="UP000192247">
    <property type="component" value="Unassembled WGS sequence"/>
</dbReference>
<evidence type="ECO:0000313" key="15">
    <source>
        <dbReference type="Proteomes" id="UP000192247"/>
    </source>
</evidence>
<keyword evidence="10" id="KW-0807">Transducer</keyword>
<protein>
    <submittedName>
        <fullName evidence="14">Metabotropic glutamate receptor 2-like</fullName>
    </submittedName>
</protein>
<comment type="function">
    <text evidence="11">G-protein coupled receptor for glutamate. Ligand binding causes a conformation change that triggers signaling via guanine nucleotide-binding proteins (G proteins) and modulates the activity of down-stream effectors.</text>
</comment>
<dbReference type="EMBL" id="MNPL01000588">
    <property type="protein sequence ID" value="OQR79877.1"/>
    <property type="molecule type" value="Genomic_DNA"/>
</dbReference>
<evidence type="ECO:0000256" key="4">
    <source>
        <dbReference type="ARBA" id="ARBA00022692"/>
    </source>
</evidence>
<evidence type="ECO:0000313" key="14">
    <source>
        <dbReference type="EMBL" id="OQR79877.1"/>
    </source>
</evidence>
<dbReference type="PROSITE" id="PS50259">
    <property type="entry name" value="G_PROTEIN_RECEP_F3_4"/>
    <property type="match status" value="1"/>
</dbReference>
<dbReference type="InterPro" id="IPR001828">
    <property type="entry name" value="ANF_lig-bd_rcpt"/>
</dbReference>
<keyword evidence="15" id="KW-1185">Reference proteome</keyword>
<dbReference type="GO" id="GO:0004930">
    <property type="term" value="F:G protein-coupled receptor activity"/>
    <property type="evidence" value="ECO:0007669"/>
    <property type="project" value="UniProtKB-KW"/>
</dbReference>
<feature type="domain" description="G-protein coupled receptors family 3 profile" evidence="13">
    <location>
        <begin position="421"/>
        <end position="575"/>
    </location>
</feature>
<keyword evidence="5 12" id="KW-1133">Transmembrane helix</keyword>
<reference evidence="14 15" key="1">
    <citation type="journal article" date="2017" name="Gigascience">
        <title>Draft genome of the honey bee ectoparasitic mite, Tropilaelaps mercedesae, is shaped by the parasitic life history.</title>
        <authorList>
            <person name="Dong X."/>
            <person name="Armstrong S.D."/>
            <person name="Xia D."/>
            <person name="Makepeace B.L."/>
            <person name="Darby A.C."/>
            <person name="Kadowaki T."/>
        </authorList>
    </citation>
    <scope>NUCLEOTIDE SEQUENCE [LARGE SCALE GENOMIC DNA]</scope>
    <source>
        <strain evidence="14">Wuxi-XJTLU</strain>
    </source>
</reference>
<evidence type="ECO:0000256" key="10">
    <source>
        <dbReference type="ARBA" id="ARBA00023224"/>
    </source>
</evidence>
<dbReference type="InterPro" id="IPR017978">
    <property type="entry name" value="GPCR_3_C"/>
</dbReference>
<keyword evidence="9" id="KW-0325">Glycoprotein</keyword>
<feature type="transmembrane region" description="Helical" evidence="12">
    <location>
        <begin position="421"/>
        <end position="444"/>
    </location>
</feature>
<evidence type="ECO:0000256" key="9">
    <source>
        <dbReference type="ARBA" id="ARBA00023180"/>
    </source>
</evidence>
<dbReference type="GO" id="GO:0005886">
    <property type="term" value="C:plasma membrane"/>
    <property type="evidence" value="ECO:0007669"/>
    <property type="project" value="UniProtKB-SubCell"/>
</dbReference>
<organism evidence="14 15">
    <name type="scientific">Tropilaelaps mercedesae</name>
    <dbReference type="NCBI Taxonomy" id="418985"/>
    <lineage>
        <taxon>Eukaryota</taxon>
        <taxon>Metazoa</taxon>
        <taxon>Ecdysozoa</taxon>
        <taxon>Arthropoda</taxon>
        <taxon>Chelicerata</taxon>
        <taxon>Arachnida</taxon>
        <taxon>Acari</taxon>
        <taxon>Parasitiformes</taxon>
        <taxon>Mesostigmata</taxon>
        <taxon>Gamasina</taxon>
        <taxon>Dermanyssoidea</taxon>
        <taxon>Laelapidae</taxon>
        <taxon>Tropilaelaps</taxon>
    </lineage>
</organism>
<dbReference type="OrthoDB" id="9987222at2759"/>
<proteinExistence type="inferred from homology"/>
<feature type="transmembrane region" description="Helical" evidence="12">
    <location>
        <begin position="456"/>
        <end position="479"/>
    </location>
</feature>
<evidence type="ECO:0000256" key="3">
    <source>
        <dbReference type="ARBA" id="ARBA00022475"/>
    </source>
</evidence>
<evidence type="ECO:0000256" key="12">
    <source>
        <dbReference type="SAM" id="Phobius"/>
    </source>
</evidence>
<comment type="similarity">
    <text evidence="2">Belongs to the G-protein coupled receptor 3 family.</text>
</comment>
<keyword evidence="3" id="KW-1003">Cell membrane</keyword>
<dbReference type="PRINTS" id="PR00248">
    <property type="entry name" value="GPCRMGR"/>
</dbReference>
<gene>
    <name evidence="14" type="ORF">BIW11_05429</name>
</gene>
<dbReference type="InParanoid" id="A0A1V9Y289"/>
<evidence type="ECO:0000256" key="7">
    <source>
        <dbReference type="ARBA" id="ARBA00023136"/>
    </source>
</evidence>
<evidence type="ECO:0000259" key="13">
    <source>
        <dbReference type="PROSITE" id="PS50259"/>
    </source>
</evidence>
<dbReference type="Pfam" id="PF07562">
    <property type="entry name" value="NCD3G"/>
    <property type="match status" value="1"/>
</dbReference>
<evidence type="ECO:0000256" key="8">
    <source>
        <dbReference type="ARBA" id="ARBA00023170"/>
    </source>
</evidence>
<feature type="transmembrane region" description="Helical" evidence="12">
    <location>
        <begin position="491"/>
        <end position="512"/>
    </location>
</feature>
<evidence type="ECO:0000256" key="11">
    <source>
        <dbReference type="ARBA" id="ARBA00054813"/>
    </source>
</evidence>
<dbReference type="InterPro" id="IPR000162">
    <property type="entry name" value="GPCR_3_mtglu_rcpt"/>
</dbReference>
<evidence type="ECO:0000256" key="6">
    <source>
        <dbReference type="ARBA" id="ARBA00023040"/>
    </source>
</evidence>
<keyword evidence="8 14" id="KW-0675">Receptor</keyword>
<dbReference type="InterPro" id="IPR038550">
    <property type="entry name" value="GPCR_3_9-Cys_sf"/>
</dbReference>
<name>A0A1V9Y289_9ACAR</name>
<sequence length="578" mass="64597">MTQYRSCYMLRKTKLIVVYFRLCVSVLESLLAQEGICIAAKEKLTKDSGQGNAAAYDQIVERLRAKSRARGVIVFGSDQEVAHLMDAIARGNATGMFSWIGSDGWSARSLVSDGHEAQVEGTISVQPMAHPIPDFESYFLNLTAQGNKRNPWFIEYWEATFRCRWPNGTVTPYNQGYSQTCTGREKLADTATSGGFELERQLQFVSDAVLAFAYAVRDMHQELCQGNPGLCRKMKPIEGSQLLSYLKRVRFNGLTKDEFRFTENTLDGPSRYNILHFKQTKPGVFDWLKVGEYRDGRLKLNRSELQFRLEFSGDINNKNNSTNSMPMSSSTLYSSSAEENWTNNGGFNPPVSVCSLECERGSAKKFLEGEKCCWQCMPCQKYEVLRSETECVECVEGTLPDLDHQVCLEIPAQHVNPTSSWATGAMAFASAGVVLTLCVIYVFIRYRDTPVVRASGRELSAVLLTGILLCYGVTFILVQKPTNLLCGLQRVGVGLSFTIVYAAILTKSNRIARIFRAGKRTSRRPSFISPKSQLIICAILVSIQVVITAVWLLFSPPKAVKHYPTREQSQLLCQSTLG</sequence>
<dbReference type="Gene3D" id="3.40.50.2300">
    <property type="match status" value="2"/>
</dbReference>
<comment type="caution">
    <text evidence="14">The sequence shown here is derived from an EMBL/GenBank/DDBJ whole genome shotgun (WGS) entry which is preliminary data.</text>
</comment>
<dbReference type="FunFam" id="3.40.50.2300:FF:000145">
    <property type="entry name" value="Glutamate receptor, metabotropic"/>
    <property type="match status" value="1"/>
</dbReference>
<dbReference type="SUPFAM" id="SSF53822">
    <property type="entry name" value="Periplasmic binding protein-like I"/>
    <property type="match status" value="1"/>
</dbReference>
<keyword evidence="7 12" id="KW-0472">Membrane</keyword>
<evidence type="ECO:0000256" key="1">
    <source>
        <dbReference type="ARBA" id="ARBA00004651"/>
    </source>
</evidence>
<comment type="subcellular location">
    <subcellularLocation>
        <location evidence="1">Cell membrane</location>
        <topology evidence="1">Multi-pass membrane protein</topology>
    </subcellularLocation>
</comment>
<dbReference type="InterPro" id="IPR050726">
    <property type="entry name" value="mGluR"/>
</dbReference>
<dbReference type="PANTHER" id="PTHR24060">
    <property type="entry name" value="METABOTROPIC GLUTAMATE RECEPTOR"/>
    <property type="match status" value="1"/>
</dbReference>
<dbReference type="Pfam" id="PF00003">
    <property type="entry name" value="7tm_3"/>
    <property type="match status" value="1"/>
</dbReference>
<accession>A0A1V9Y289</accession>
<dbReference type="Gene3D" id="2.10.50.30">
    <property type="entry name" value="GPCR, family 3, nine cysteines domain"/>
    <property type="match status" value="1"/>
</dbReference>
<keyword evidence="4 12" id="KW-0812">Transmembrane</keyword>
<dbReference type="AlphaFoldDB" id="A0A1V9Y289"/>
<keyword evidence="6" id="KW-0297">G-protein coupled receptor</keyword>
<dbReference type="InterPro" id="IPR000337">
    <property type="entry name" value="GPCR_3"/>
</dbReference>
<dbReference type="InterPro" id="IPR011500">
    <property type="entry name" value="GPCR_3_9-Cys_dom"/>
</dbReference>
<dbReference type="STRING" id="418985.A0A1V9Y289"/>
<evidence type="ECO:0000256" key="2">
    <source>
        <dbReference type="ARBA" id="ARBA00007242"/>
    </source>
</evidence>
<dbReference type="InterPro" id="IPR028082">
    <property type="entry name" value="Peripla_BP_I"/>
</dbReference>
<dbReference type="PRINTS" id="PR00593">
    <property type="entry name" value="MTABOTROPICR"/>
</dbReference>
<dbReference type="Pfam" id="PF01094">
    <property type="entry name" value="ANF_receptor"/>
    <property type="match status" value="1"/>
</dbReference>